<evidence type="ECO:0000256" key="7">
    <source>
        <dbReference type="ARBA" id="ARBA00022753"/>
    </source>
</evidence>
<evidence type="ECO:0000256" key="12">
    <source>
        <dbReference type="ARBA" id="ARBA00033024"/>
    </source>
</evidence>
<evidence type="ECO:0000256" key="2">
    <source>
        <dbReference type="ARBA" id="ARBA00004633"/>
    </source>
</evidence>
<dbReference type="STRING" id="8078.ENSFHEP00000010443"/>
<dbReference type="GO" id="GO:0031902">
    <property type="term" value="C:late endosome membrane"/>
    <property type="evidence" value="ECO:0007669"/>
    <property type="project" value="UniProtKB-SubCell"/>
</dbReference>
<evidence type="ECO:0000313" key="17">
    <source>
        <dbReference type="Proteomes" id="UP000265000"/>
    </source>
</evidence>
<dbReference type="CTD" id="93343"/>
<keyword evidence="17" id="KW-1185">Reference proteome</keyword>
<evidence type="ECO:0000259" key="15">
    <source>
        <dbReference type="PROSITE" id="PS51498"/>
    </source>
</evidence>
<evidence type="ECO:0000256" key="4">
    <source>
        <dbReference type="ARBA" id="ARBA00017653"/>
    </source>
</evidence>
<dbReference type="GO" id="GO:0032510">
    <property type="term" value="P:endosome to lysosome transport via multivesicular body sorting pathway"/>
    <property type="evidence" value="ECO:0007669"/>
    <property type="project" value="TreeGrafter"/>
</dbReference>
<dbReference type="AlphaFoldDB" id="A0A3Q2T768"/>
<dbReference type="PROSITE" id="PS51497">
    <property type="entry name" value="UMA"/>
    <property type="match status" value="1"/>
</dbReference>
<dbReference type="FunFam" id="2.100.10.50:FF:000002">
    <property type="entry name" value="Multivesicular body subunit 12B"/>
    <property type="match status" value="1"/>
</dbReference>
<comment type="function">
    <text evidence="13">Component of the ESCRT-I complex, a regulator of vesicular trafficking process. Required for the sorting of endocytic ubiquitinated cargos into multivesicular bodies.</text>
</comment>
<comment type="similarity">
    <text evidence="3">Belongs to the MVB12 family.</text>
</comment>
<keyword evidence="6" id="KW-0963">Cytoplasm</keyword>
<dbReference type="GeneID" id="105929267"/>
<dbReference type="InterPro" id="IPR023341">
    <property type="entry name" value="MABP"/>
</dbReference>
<dbReference type="GO" id="GO:0000813">
    <property type="term" value="C:ESCRT I complex"/>
    <property type="evidence" value="ECO:0007669"/>
    <property type="project" value="InterPro"/>
</dbReference>
<dbReference type="InterPro" id="IPR023340">
    <property type="entry name" value="UMA"/>
</dbReference>
<sequence length="281" mass="31063">MSLNVQGKVPPLTAVAWTSNAGSCPKDFTLINITEDGSAANFTRSFAMKSGYYLCYSKDLKDGMVVSDIQILSDKDSIPHGYSYITEFLDPKTTVSKKKRVIVRRSPVASVESAVLDIKLTAKSKMLLQQYTYVGDINGYVLWCRKGHFTSPVPKAKPRSVSLELHSISLDEPSAPPPPRSRNLSPIPQQMRISQRRYSLQVADVRDACADSSLQAVTALDGVPFSLHPDFDLQAHGMALQLNSQLNNIRIKSIKDIENEYNYTFAVEESAAKRICPSVST</sequence>
<organism evidence="16 17">
    <name type="scientific">Fundulus heteroclitus</name>
    <name type="common">Killifish</name>
    <name type="synonym">Mummichog</name>
    <dbReference type="NCBI Taxonomy" id="8078"/>
    <lineage>
        <taxon>Eukaryota</taxon>
        <taxon>Metazoa</taxon>
        <taxon>Chordata</taxon>
        <taxon>Craniata</taxon>
        <taxon>Vertebrata</taxon>
        <taxon>Euteleostomi</taxon>
        <taxon>Actinopterygii</taxon>
        <taxon>Neopterygii</taxon>
        <taxon>Teleostei</taxon>
        <taxon>Neoteleostei</taxon>
        <taxon>Acanthomorphata</taxon>
        <taxon>Ovalentaria</taxon>
        <taxon>Atherinomorphae</taxon>
        <taxon>Cyprinodontiformes</taxon>
        <taxon>Fundulidae</taxon>
        <taxon>Fundulus</taxon>
    </lineage>
</organism>
<protein>
    <recommendedName>
        <fullName evidence="4">Multivesicular body subunit 12A</fullName>
    </recommendedName>
    <alternativeName>
        <fullName evidence="12">ESCRT-I complex subunit MVB12A</fullName>
    </alternativeName>
    <alternativeName>
        <fullName evidence="11">Protein FAM125A</fullName>
    </alternativeName>
</protein>
<dbReference type="InterPro" id="IPR018798">
    <property type="entry name" value="MVB12A/B"/>
</dbReference>
<evidence type="ECO:0000256" key="5">
    <source>
        <dbReference type="ARBA" id="ARBA00022448"/>
    </source>
</evidence>
<dbReference type="GO" id="GO:0032801">
    <property type="term" value="P:receptor catabolic process"/>
    <property type="evidence" value="ECO:0007669"/>
    <property type="project" value="TreeGrafter"/>
</dbReference>
<evidence type="ECO:0000256" key="8">
    <source>
        <dbReference type="ARBA" id="ARBA00022927"/>
    </source>
</evidence>
<dbReference type="GO" id="GO:0017124">
    <property type="term" value="F:SH3 domain binding"/>
    <property type="evidence" value="ECO:0007669"/>
    <property type="project" value="UniProtKB-KW"/>
</dbReference>
<dbReference type="PANTHER" id="PTHR31612">
    <property type="entry name" value="MULTIVESICULAR BODY SUBUNIT 12A"/>
    <property type="match status" value="1"/>
</dbReference>
<dbReference type="Proteomes" id="UP000265000">
    <property type="component" value="Unplaced"/>
</dbReference>
<keyword evidence="5" id="KW-0813">Transport</keyword>
<dbReference type="GO" id="GO:0019075">
    <property type="term" value="P:virus maturation"/>
    <property type="evidence" value="ECO:0007669"/>
    <property type="project" value="TreeGrafter"/>
</dbReference>
<evidence type="ECO:0000256" key="11">
    <source>
        <dbReference type="ARBA" id="ARBA00033002"/>
    </source>
</evidence>
<keyword evidence="8" id="KW-0653">Protein transport</keyword>
<accession>A0A3Q2T768</accession>
<evidence type="ECO:0000313" key="16">
    <source>
        <dbReference type="Ensembl" id="ENSFHEP00000010443.1"/>
    </source>
</evidence>
<evidence type="ECO:0000256" key="6">
    <source>
        <dbReference type="ARBA" id="ARBA00022490"/>
    </source>
</evidence>
<evidence type="ECO:0000256" key="9">
    <source>
        <dbReference type="ARBA" id="ARBA00023036"/>
    </source>
</evidence>
<dbReference type="PROSITE" id="PS51498">
    <property type="entry name" value="MABP"/>
    <property type="match status" value="1"/>
</dbReference>
<dbReference type="GeneTree" id="ENSGT00940000160542"/>
<keyword evidence="10" id="KW-0472">Membrane</keyword>
<comment type="subcellular location">
    <subcellularLocation>
        <location evidence="1">Cytoplasm</location>
    </subcellularLocation>
    <subcellularLocation>
        <location evidence="2">Late endosome membrane</location>
        <topology evidence="2">Peripheral membrane protein</topology>
    </subcellularLocation>
</comment>
<dbReference type="Pfam" id="PF10240">
    <property type="entry name" value="DUF2464"/>
    <property type="match status" value="1"/>
</dbReference>
<dbReference type="Ensembl" id="ENSFHET00000017151.1">
    <property type="protein sequence ID" value="ENSFHEP00000010443.1"/>
    <property type="gene ID" value="ENSFHEG00000011755.1"/>
</dbReference>
<feature type="domain" description="MABP" evidence="15">
    <location>
        <begin position="9"/>
        <end position="148"/>
    </location>
</feature>
<evidence type="ECO:0000256" key="1">
    <source>
        <dbReference type="ARBA" id="ARBA00004496"/>
    </source>
</evidence>
<name>A0A3Q2T768_FUNHE</name>
<proteinExistence type="inferred from homology"/>
<evidence type="ECO:0000259" key="14">
    <source>
        <dbReference type="PROSITE" id="PS51497"/>
    </source>
</evidence>
<dbReference type="GO" id="GO:0046755">
    <property type="term" value="P:viral budding"/>
    <property type="evidence" value="ECO:0007669"/>
    <property type="project" value="TreeGrafter"/>
</dbReference>
<dbReference type="GO" id="GO:0042058">
    <property type="term" value="P:regulation of epidermal growth factor receptor signaling pathway"/>
    <property type="evidence" value="ECO:0007669"/>
    <property type="project" value="TreeGrafter"/>
</dbReference>
<reference evidence="16" key="2">
    <citation type="submission" date="2025-09" db="UniProtKB">
        <authorList>
            <consortium name="Ensembl"/>
        </authorList>
    </citation>
    <scope>IDENTIFICATION</scope>
</reference>
<keyword evidence="9" id="KW-0729">SH3-binding</keyword>
<dbReference type="InterPro" id="IPR040335">
    <property type="entry name" value="MVB12A"/>
</dbReference>
<evidence type="ECO:0000256" key="10">
    <source>
        <dbReference type="ARBA" id="ARBA00023136"/>
    </source>
</evidence>
<evidence type="ECO:0000256" key="3">
    <source>
        <dbReference type="ARBA" id="ARBA00010432"/>
    </source>
</evidence>
<dbReference type="GO" id="GO:0005829">
    <property type="term" value="C:cytosol"/>
    <property type="evidence" value="ECO:0007669"/>
    <property type="project" value="TreeGrafter"/>
</dbReference>
<dbReference type="OrthoDB" id="6021306at2759"/>
<dbReference type="Gene3D" id="2.100.10.50">
    <property type="match status" value="1"/>
</dbReference>
<reference evidence="16" key="1">
    <citation type="submission" date="2025-08" db="UniProtKB">
        <authorList>
            <consortium name="Ensembl"/>
        </authorList>
    </citation>
    <scope>IDENTIFICATION</scope>
</reference>
<keyword evidence="7" id="KW-0967">Endosome</keyword>
<dbReference type="PANTHER" id="PTHR31612:SF2">
    <property type="entry name" value="MULTIVESICULAR BODY SUBUNIT 12A"/>
    <property type="match status" value="1"/>
</dbReference>
<evidence type="ECO:0000256" key="13">
    <source>
        <dbReference type="ARBA" id="ARBA00053101"/>
    </source>
</evidence>
<feature type="domain" description="UMA" evidence="14">
    <location>
        <begin position="220"/>
        <end position="272"/>
    </location>
</feature>
<dbReference type="GO" id="GO:0015031">
    <property type="term" value="P:protein transport"/>
    <property type="evidence" value="ECO:0007669"/>
    <property type="project" value="UniProtKB-KW"/>
</dbReference>